<evidence type="ECO:0000313" key="2">
    <source>
        <dbReference type="Proteomes" id="UP001356427"/>
    </source>
</evidence>
<proteinExistence type="predicted"/>
<keyword evidence="2" id="KW-1185">Reference proteome</keyword>
<protein>
    <submittedName>
        <fullName evidence="1">Uncharacterized protein</fullName>
    </submittedName>
</protein>
<dbReference type="Proteomes" id="UP001356427">
    <property type="component" value="Unassembled WGS sequence"/>
</dbReference>
<evidence type="ECO:0000313" key="1">
    <source>
        <dbReference type="EMBL" id="KAK6294814.1"/>
    </source>
</evidence>
<sequence>MPQPKDKARKSAGPSVEARNEPVLLLLLPPVSSDVIIPKSNLHCFGNRAFSRASPRLWNSMPSSVYGGW</sequence>
<name>A0AAN8Q801_9TELE</name>
<comment type="caution">
    <text evidence="1">The sequence shown here is derived from an EMBL/GenBank/DDBJ whole genome shotgun (WGS) entry which is preliminary data.</text>
</comment>
<accession>A0AAN8Q801</accession>
<dbReference type="EMBL" id="JAGTTL010000035">
    <property type="protein sequence ID" value="KAK6294814.1"/>
    <property type="molecule type" value="Genomic_DNA"/>
</dbReference>
<gene>
    <name evidence="1" type="ORF">J4Q44_G00356440</name>
</gene>
<organism evidence="1 2">
    <name type="scientific">Coregonus suidteri</name>
    <dbReference type="NCBI Taxonomy" id="861788"/>
    <lineage>
        <taxon>Eukaryota</taxon>
        <taxon>Metazoa</taxon>
        <taxon>Chordata</taxon>
        <taxon>Craniata</taxon>
        <taxon>Vertebrata</taxon>
        <taxon>Euteleostomi</taxon>
        <taxon>Actinopterygii</taxon>
        <taxon>Neopterygii</taxon>
        <taxon>Teleostei</taxon>
        <taxon>Protacanthopterygii</taxon>
        <taxon>Salmoniformes</taxon>
        <taxon>Salmonidae</taxon>
        <taxon>Coregoninae</taxon>
        <taxon>Coregonus</taxon>
    </lineage>
</organism>
<reference evidence="1 2" key="1">
    <citation type="submission" date="2021-04" db="EMBL/GenBank/DDBJ databases">
        <authorList>
            <person name="De Guttry C."/>
            <person name="Zahm M."/>
            <person name="Klopp C."/>
            <person name="Cabau C."/>
            <person name="Louis A."/>
            <person name="Berthelot C."/>
            <person name="Parey E."/>
            <person name="Roest Crollius H."/>
            <person name="Montfort J."/>
            <person name="Robinson-Rechavi M."/>
            <person name="Bucao C."/>
            <person name="Bouchez O."/>
            <person name="Gislard M."/>
            <person name="Lluch J."/>
            <person name="Milhes M."/>
            <person name="Lampietro C."/>
            <person name="Lopez Roques C."/>
            <person name="Donnadieu C."/>
            <person name="Braasch I."/>
            <person name="Desvignes T."/>
            <person name="Postlethwait J."/>
            <person name="Bobe J."/>
            <person name="Wedekind C."/>
            <person name="Guiguen Y."/>
        </authorList>
    </citation>
    <scope>NUCLEOTIDE SEQUENCE [LARGE SCALE GENOMIC DNA]</scope>
    <source>
        <strain evidence="1">Cs_M1</strain>
        <tissue evidence="1">Blood</tissue>
    </source>
</reference>
<dbReference type="AlphaFoldDB" id="A0AAN8Q801"/>